<dbReference type="AlphaFoldDB" id="A0A813JD79"/>
<dbReference type="SUPFAM" id="SSF69572">
    <property type="entry name" value="Activating enzymes of the ubiquitin-like proteins"/>
    <property type="match status" value="1"/>
</dbReference>
<proteinExistence type="predicted"/>
<protein>
    <submittedName>
        <fullName evidence="1">Uncharacterized protein</fullName>
    </submittedName>
</protein>
<dbReference type="Gene3D" id="3.40.50.12550">
    <property type="entry name" value="Ubiquitin-activating enzyme E1, inactive adenylation domain, subdomain 2"/>
    <property type="match status" value="1"/>
</dbReference>
<name>A0A813JD79_POLGL</name>
<evidence type="ECO:0000313" key="2">
    <source>
        <dbReference type="Proteomes" id="UP000626109"/>
    </source>
</evidence>
<feature type="non-terminal residue" evidence="1">
    <location>
        <position position="1"/>
    </location>
</feature>
<gene>
    <name evidence="1" type="ORF">PGLA2088_LOCUS17818</name>
</gene>
<accession>A0A813JD79</accession>
<dbReference type="Proteomes" id="UP000626109">
    <property type="component" value="Unassembled WGS sequence"/>
</dbReference>
<evidence type="ECO:0000313" key="1">
    <source>
        <dbReference type="EMBL" id="CAE8671865.1"/>
    </source>
</evidence>
<comment type="caution">
    <text evidence="1">The sequence shown here is derived from an EMBL/GenBank/DDBJ whole genome shotgun (WGS) entry which is preliminary data.</text>
</comment>
<dbReference type="EMBL" id="CAJNNW010024223">
    <property type="protein sequence ID" value="CAE8671865.1"/>
    <property type="molecule type" value="Genomic_DNA"/>
</dbReference>
<sequence>GGKASPEAAAGFEAFCRDTAKCVPKIDGIAGGVKEAFGHFFVEPLIHVASILGGLLAQEVIKSITKKDPPMLNSVCFNAHTCAALVELIPAAPPAPKKRKAEEEEVADLD</sequence>
<organism evidence="1 2">
    <name type="scientific">Polarella glacialis</name>
    <name type="common">Dinoflagellate</name>
    <dbReference type="NCBI Taxonomy" id="89957"/>
    <lineage>
        <taxon>Eukaryota</taxon>
        <taxon>Sar</taxon>
        <taxon>Alveolata</taxon>
        <taxon>Dinophyceae</taxon>
        <taxon>Suessiales</taxon>
        <taxon>Suessiaceae</taxon>
        <taxon>Polarella</taxon>
    </lineage>
</organism>
<dbReference type="InterPro" id="IPR035985">
    <property type="entry name" value="Ubiquitin-activating_enz"/>
</dbReference>
<reference evidence="1" key="1">
    <citation type="submission" date="2021-02" db="EMBL/GenBank/DDBJ databases">
        <authorList>
            <person name="Dougan E. K."/>
            <person name="Rhodes N."/>
            <person name="Thang M."/>
            <person name="Chan C."/>
        </authorList>
    </citation>
    <scope>NUCLEOTIDE SEQUENCE</scope>
</reference>
<dbReference type="GO" id="GO:0008641">
    <property type="term" value="F:ubiquitin-like modifier activating enzyme activity"/>
    <property type="evidence" value="ECO:0007669"/>
    <property type="project" value="InterPro"/>
</dbReference>